<protein>
    <submittedName>
        <fullName evidence="2">Uncharacterized protein</fullName>
    </submittedName>
</protein>
<feature type="chain" id="PRO_5032508959" evidence="1">
    <location>
        <begin position="21"/>
        <end position="133"/>
    </location>
</feature>
<keyword evidence="3" id="KW-1185">Reference proteome</keyword>
<feature type="signal peptide" evidence="1">
    <location>
        <begin position="1"/>
        <end position="20"/>
    </location>
</feature>
<reference evidence="2 3" key="1">
    <citation type="submission" date="2020-08" db="EMBL/GenBank/DDBJ databases">
        <title>Functional genomics of gut bacteria from endangered species of beetles.</title>
        <authorList>
            <person name="Carlos-Shanley C."/>
        </authorList>
    </citation>
    <scope>NUCLEOTIDE SEQUENCE [LARGE SCALE GENOMIC DNA]</scope>
    <source>
        <strain evidence="2 3">S00239</strain>
    </source>
</reference>
<evidence type="ECO:0000313" key="3">
    <source>
        <dbReference type="Proteomes" id="UP000562027"/>
    </source>
</evidence>
<dbReference type="Proteomes" id="UP000562027">
    <property type="component" value="Unassembled WGS sequence"/>
</dbReference>
<evidence type="ECO:0000313" key="2">
    <source>
        <dbReference type="EMBL" id="MBB4846080.1"/>
    </source>
</evidence>
<dbReference type="EMBL" id="JACHLP010000014">
    <property type="protein sequence ID" value="MBB4846080.1"/>
    <property type="molecule type" value="Genomic_DNA"/>
</dbReference>
<comment type="caution">
    <text evidence="2">The sequence shown here is derived from an EMBL/GenBank/DDBJ whole genome shotgun (WGS) entry which is preliminary data.</text>
</comment>
<dbReference type="AlphaFoldDB" id="A0A840LD38"/>
<name>A0A840LD38_9BURK</name>
<organism evidence="2 3">
    <name type="scientific">Roseateles oligotrophus</name>
    <dbReference type="NCBI Taxonomy" id="1769250"/>
    <lineage>
        <taxon>Bacteria</taxon>
        <taxon>Pseudomonadati</taxon>
        <taxon>Pseudomonadota</taxon>
        <taxon>Betaproteobacteria</taxon>
        <taxon>Burkholderiales</taxon>
        <taxon>Sphaerotilaceae</taxon>
        <taxon>Roseateles</taxon>
    </lineage>
</organism>
<sequence>MRFALLLPAMLAVSVGTTLAGTMPCDRASLYASLKDAEESVAPPKLKRVQGAWIARLGLLDSPLAMDGFKYDALVDSSTGRAWLVQFAGIAGSVRWFGPVRISTESLLECPEVKSAKLLSERAAARAASAAAQ</sequence>
<keyword evidence="1" id="KW-0732">Signal</keyword>
<dbReference type="RefSeq" id="WP_184304602.1">
    <property type="nucleotide sequence ID" value="NZ_JACHLP010000014.1"/>
</dbReference>
<gene>
    <name evidence="2" type="ORF">HNP55_004634</name>
</gene>
<proteinExistence type="predicted"/>
<evidence type="ECO:0000256" key="1">
    <source>
        <dbReference type="SAM" id="SignalP"/>
    </source>
</evidence>
<accession>A0A840LD38</accession>